<proteinExistence type="predicted"/>
<dbReference type="RefSeq" id="WP_114027542.1">
    <property type="nucleotide sequence ID" value="NZ_QOIL01000003.1"/>
</dbReference>
<feature type="region of interest" description="Disordered" evidence="1">
    <location>
        <begin position="98"/>
        <end position="131"/>
    </location>
</feature>
<dbReference type="Proteomes" id="UP000253094">
    <property type="component" value="Unassembled WGS sequence"/>
</dbReference>
<protein>
    <submittedName>
        <fullName evidence="2">Uncharacterized protein</fullName>
    </submittedName>
</protein>
<comment type="caution">
    <text evidence="2">The sequence shown here is derived from an EMBL/GenBank/DDBJ whole genome shotgun (WGS) entry which is preliminary data.</text>
</comment>
<dbReference type="AlphaFoldDB" id="A0A367FQD9"/>
<organism evidence="2 3">
    <name type="scientific">Sphaerisporangium album</name>
    <dbReference type="NCBI Taxonomy" id="509200"/>
    <lineage>
        <taxon>Bacteria</taxon>
        <taxon>Bacillati</taxon>
        <taxon>Actinomycetota</taxon>
        <taxon>Actinomycetes</taxon>
        <taxon>Streptosporangiales</taxon>
        <taxon>Streptosporangiaceae</taxon>
        <taxon>Sphaerisporangium</taxon>
    </lineage>
</organism>
<name>A0A367FQD9_9ACTN</name>
<dbReference type="EMBL" id="QOIL01000003">
    <property type="protein sequence ID" value="RCG31927.1"/>
    <property type="molecule type" value="Genomic_DNA"/>
</dbReference>
<evidence type="ECO:0000313" key="3">
    <source>
        <dbReference type="Proteomes" id="UP000253094"/>
    </source>
</evidence>
<keyword evidence="3" id="KW-1185">Reference proteome</keyword>
<reference evidence="2 3" key="1">
    <citation type="submission" date="2018-06" db="EMBL/GenBank/DDBJ databases">
        <title>Sphaerisporangium craniellae sp. nov., isolated from a marine sponge in the South China Sea.</title>
        <authorList>
            <person name="Li L."/>
        </authorList>
    </citation>
    <scope>NUCLEOTIDE SEQUENCE [LARGE SCALE GENOMIC DNA]</scope>
    <source>
        <strain evidence="2 3">CCTCC AA 208026</strain>
    </source>
</reference>
<evidence type="ECO:0000256" key="1">
    <source>
        <dbReference type="SAM" id="MobiDB-lite"/>
    </source>
</evidence>
<evidence type="ECO:0000313" key="2">
    <source>
        <dbReference type="EMBL" id="RCG31927.1"/>
    </source>
</evidence>
<accession>A0A367FQD9</accession>
<sequence>MADQPYTNPKPLPATAAAMRQVEEILTKAGYDPADIYYRVDHDPLLLRMPTRMPRDEAHQHLTRYAAALIAAGLGVATCGRGEHTERLIVAGDQATADQHAPHIQADLRPLVAPLAAPQRENKGPEGAQHG</sequence>
<gene>
    <name evidence="2" type="ORF">DQ384_05120</name>
</gene>